<evidence type="ECO:0008006" key="3">
    <source>
        <dbReference type="Google" id="ProtNLM"/>
    </source>
</evidence>
<name>A0A1F4S2Z4_UNCSA</name>
<organism evidence="1 2">
    <name type="scientific">candidate division WOR-1 bacterium RIFOXYB2_FULL_36_35</name>
    <dbReference type="NCBI Taxonomy" id="1802578"/>
    <lineage>
        <taxon>Bacteria</taxon>
        <taxon>Bacillati</taxon>
        <taxon>Saganbacteria</taxon>
    </lineage>
</organism>
<reference evidence="1 2" key="1">
    <citation type="journal article" date="2016" name="Nat. Commun.">
        <title>Thousands of microbial genomes shed light on interconnected biogeochemical processes in an aquifer system.</title>
        <authorList>
            <person name="Anantharaman K."/>
            <person name="Brown C.T."/>
            <person name="Hug L.A."/>
            <person name="Sharon I."/>
            <person name="Castelle C.J."/>
            <person name="Probst A.J."/>
            <person name="Thomas B.C."/>
            <person name="Singh A."/>
            <person name="Wilkins M.J."/>
            <person name="Karaoz U."/>
            <person name="Brodie E.L."/>
            <person name="Williams K.H."/>
            <person name="Hubbard S.S."/>
            <person name="Banfield J.F."/>
        </authorList>
    </citation>
    <scope>NUCLEOTIDE SEQUENCE [LARGE SCALE GENOMIC DNA]</scope>
</reference>
<dbReference type="AlphaFoldDB" id="A0A1F4S2Z4"/>
<dbReference type="PROSITE" id="PS51257">
    <property type="entry name" value="PROKAR_LIPOPROTEIN"/>
    <property type="match status" value="1"/>
</dbReference>
<dbReference type="Proteomes" id="UP000177905">
    <property type="component" value="Unassembled WGS sequence"/>
</dbReference>
<sequence>MFTNKKKGGPLSLVFLSCQPHCGQWTRESHDIQAWASATNGDTYNSCLLRLLSKIKDYKIAMIELRHHNFHLIEKIKKKFPHIKLIGVQEGSLHSPDNEYNTKIRVGYVKAYQNVDALGVLISDSISHFESITDRPVFWLGVPFPVKWAKNHLISPEKKSPLIGFQNTFTSSKGGFTNFFLLKQLQKLNPKLKGFSYNTDYKTENNLAKQFNVNLESKPTKSWQDFFIDHAKAYISIHMDYRWSWNRYSLDCAAAGIPCISTPHTTTHKLLFPKLCVEPFDTKKAIQLALKLLEDKAFYKECREYALEKSEIFNFKNSEERLKNFLRTKGWIN</sequence>
<evidence type="ECO:0000313" key="1">
    <source>
        <dbReference type="EMBL" id="OGC14826.1"/>
    </source>
</evidence>
<dbReference type="EMBL" id="MEUA01000029">
    <property type="protein sequence ID" value="OGC14826.1"/>
    <property type="molecule type" value="Genomic_DNA"/>
</dbReference>
<gene>
    <name evidence="1" type="ORF">A2290_00830</name>
</gene>
<evidence type="ECO:0000313" key="2">
    <source>
        <dbReference type="Proteomes" id="UP000177905"/>
    </source>
</evidence>
<comment type="caution">
    <text evidence="1">The sequence shown here is derived from an EMBL/GenBank/DDBJ whole genome shotgun (WGS) entry which is preliminary data.</text>
</comment>
<accession>A0A1F4S2Z4</accession>
<protein>
    <recommendedName>
        <fullName evidence="3">Glycosyl transferase family 1 domain-containing protein</fullName>
    </recommendedName>
</protein>
<dbReference type="SUPFAM" id="SSF53756">
    <property type="entry name" value="UDP-Glycosyltransferase/glycogen phosphorylase"/>
    <property type="match status" value="1"/>
</dbReference>
<proteinExistence type="predicted"/>